<comment type="caution">
    <text evidence="7">The sequence shown here is derived from an EMBL/GenBank/DDBJ whole genome shotgun (WGS) entry which is preliminary data.</text>
</comment>
<dbReference type="EMBL" id="JDVG02000652">
    <property type="protein sequence ID" value="KFB70759.1"/>
    <property type="molecule type" value="Genomic_DNA"/>
</dbReference>
<dbReference type="Proteomes" id="UP000020077">
    <property type="component" value="Unassembled WGS sequence"/>
</dbReference>
<dbReference type="PROSITE" id="PS00743">
    <property type="entry name" value="BETA_LACTAMASE_B_1"/>
    <property type="match status" value="1"/>
</dbReference>
<dbReference type="InterPro" id="IPR001018">
    <property type="entry name" value="Beta-lactamase_class-B_CS"/>
</dbReference>
<evidence type="ECO:0000259" key="6">
    <source>
        <dbReference type="Pfam" id="PF00753"/>
    </source>
</evidence>
<evidence type="ECO:0000256" key="4">
    <source>
        <dbReference type="ARBA" id="ARBA00022833"/>
    </source>
</evidence>
<feature type="region of interest" description="Disordered" evidence="5">
    <location>
        <begin position="76"/>
        <end position="97"/>
    </location>
</feature>
<feature type="compositionally biased region" description="Basic residues" evidence="5">
    <location>
        <begin position="87"/>
        <end position="97"/>
    </location>
</feature>
<dbReference type="InterPro" id="IPR001279">
    <property type="entry name" value="Metallo-B-lactamas"/>
</dbReference>
<evidence type="ECO:0000256" key="1">
    <source>
        <dbReference type="ARBA" id="ARBA00001947"/>
    </source>
</evidence>
<keyword evidence="3 7" id="KW-0378">Hydrolase</keyword>
<name>A0A080M0K4_9PROT</name>
<dbReference type="GO" id="GO:0017001">
    <property type="term" value="P:antibiotic catabolic process"/>
    <property type="evidence" value="ECO:0007669"/>
    <property type="project" value="InterPro"/>
</dbReference>
<gene>
    <name evidence="7" type="ORF">AW09_004133</name>
</gene>
<keyword evidence="2" id="KW-0479">Metal-binding</keyword>
<evidence type="ECO:0000313" key="7">
    <source>
        <dbReference type="EMBL" id="KFB70759.1"/>
    </source>
</evidence>
<evidence type="ECO:0000256" key="3">
    <source>
        <dbReference type="ARBA" id="ARBA00022801"/>
    </source>
</evidence>
<reference evidence="7 8" key="1">
    <citation type="submission" date="2014-02" db="EMBL/GenBank/DDBJ databases">
        <title>Expanding our view of genomic diversity in Candidatus Accumulibacter clades.</title>
        <authorList>
            <person name="Skennerton C.T."/>
            <person name="Barr J.J."/>
            <person name="Slater F.R."/>
            <person name="Bond P.L."/>
            <person name="Tyson G.W."/>
        </authorList>
    </citation>
    <scope>NUCLEOTIDE SEQUENCE [LARGE SCALE GENOMIC DNA]</scope>
    <source>
        <strain evidence="8">BA-91</strain>
    </source>
</reference>
<dbReference type="InterPro" id="IPR036866">
    <property type="entry name" value="RibonucZ/Hydroxyglut_hydro"/>
</dbReference>
<evidence type="ECO:0000256" key="5">
    <source>
        <dbReference type="SAM" id="MobiDB-lite"/>
    </source>
</evidence>
<dbReference type="SUPFAM" id="SSF56281">
    <property type="entry name" value="Metallo-hydrolase/oxidoreductase"/>
    <property type="match status" value="1"/>
</dbReference>
<proteinExistence type="predicted"/>
<accession>A0A080M0K4</accession>
<sequence length="97" mass="10423">MTHAAQTVALLEHALAGRRLTRLLNTHSHSDHIGGNAAVTRAFGCQVIVPQGIDATIAEWERSSWMAARAGRRQGLLMTAGSPAQRTARRSNPRSAV</sequence>
<evidence type="ECO:0000256" key="2">
    <source>
        <dbReference type="ARBA" id="ARBA00022723"/>
    </source>
</evidence>
<dbReference type="GO" id="GO:0008270">
    <property type="term" value="F:zinc ion binding"/>
    <property type="evidence" value="ECO:0007669"/>
    <property type="project" value="InterPro"/>
</dbReference>
<dbReference type="Gene3D" id="3.60.15.10">
    <property type="entry name" value="Ribonuclease Z/Hydroxyacylglutathione hydrolase-like"/>
    <property type="match status" value="1"/>
</dbReference>
<dbReference type="GO" id="GO:0008800">
    <property type="term" value="F:beta-lactamase activity"/>
    <property type="evidence" value="ECO:0007669"/>
    <property type="project" value="InterPro"/>
</dbReference>
<protein>
    <submittedName>
        <fullName evidence="7">Hydroxyacylglutathione hydrolase</fullName>
    </submittedName>
</protein>
<keyword evidence="4" id="KW-0862">Zinc</keyword>
<comment type="cofactor">
    <cofactor evidence="1">
        <name>Zn(2+)</name>
        <dbReference type="ChEBI" id="CHEBI:29105"/>
    </cofactor>
</comment>
<evidence type="ECO:0000313" key="8">
    <source>
        <dbReference type="Proteomes" id="UP000020077"/>
    </source>
</evidence>
<organism evidence="7 8">
    <name type="scientific">Candidatus Accumulibacter phosphatis</name>
    <dbReference type="NCBI Taxonomy" id="327160"/>
    <lineage>
        <taxon>Bacteria</taxon>
        <taxon>Pseudomonadati</taxon>
        <taxon>Pseudomonadota</taxon>
        <taxon>Betaproteobacteria</taxon>
        <taxon>Candidatus Accumulibacter</taxon>
    </lineage>
</organism>
<dbReference type="Pfam" id="PF00753">
    <property type="entry name" value="Lactamase_B"/>
    <property type="match status" value="1"/>
</dbReference>
<feature type="domain" description="Metallo-beta-lactamase" evidence="6">
    <location>
        <begin position="11"/>
        <end position="68"/>
    </location>
</feature>
<dbReference type="AlphaFoldDB" id="A0A080M0K4"/>